<accession>A0ABP9IHQ8</accession>
<comment type="caution">
    <text evidence="2">The sequence shown here is derived from an EMBL/GenBank/DDBJ whole genome shotgun (WGS) entry which is preliminary data.</text>
</comment>
<keyword evidence="1" id="KW-0732">Signal</keyword>
<evidence type="ECO:0000313" key="3">
    <source>
        <dbReference type="Proteomes" id="UP001501759"/>
    </source>
</evidence>
<reference evidence="3" key="1">
    <citation type="journal article" date="2019" name="Int. J. Syst. Evol. Microbiol.">
        <title>The Global Catalogue of Microorganisms (GCM) 10K type strain sequencing project: providing services to taxonomists for standard genome sequencing and annotation.</title>
        <authorList>
            <consortium name="The Broad Institute Genomics Platform"/>
            <consortium name="The Broad Institute Genome Sequencing Center for Infectious Disease"/>
            <person name="Wu L."/>
            <person name="Ma J."/>
        </authorList>
    </citation>
    <scope>NUCLEOTIDE SEQUENCE [LARGE SCALE GENOMIC DNA]</scope>
    <source>
        <strain evidence="3">JCM 18409</strain>
    </source>
</reference>
<keyword evidence="3" id="KW-1185">Reference proteome</keyword>
<sequence length="318" mass="33332">MRARTASLAAAASIAALALTACAGHGADGAGSGPDGAADRRTKVQASAVRAVAGMTLPLDAYQLSPEEYERSQQATWALVRPCMADLGFKDFTFRPAPVADGLEAHEDLRYGTYNVTEAGKYGYRPAFAQTTSLARGGEVGGREPEFSPEEEAALDGYQAGGGAAPKRVTKTAAGETIPKDGCYGQALAEVTGGQADTYLDDTLVEELDGQSYEKSLTDPKTRAAFASWSACMKGKGFAYASPIEANNDPRWTGDKPSQAEIETATADTRCKEETGLLGIWHGAETAIQKDLVSAHAQELAAVRDMKTATVAHSEKAG</sequence>
<dbReference type="PROSITE" id="PS51257">
    <property type="entry name" value="PROKAR_LIPOPROTEIN"/>
    <property type="match status" value="1"/>
</dbReference>
<protein>
    <recommendedName>
        <fullName evidence="4">Lipoprotein</fullName>
    </recommendedName>
</protein>
<feature type="chain" id="PRO_5045947535" description="Lipoprotein" evidence="1">
    <location>
        <begin position="24"/>
        <end position="318"/>
    </location>
</feature>
<dbReference type="RefSeq" id="WP_345641611.1">
    <property type="nucleotide sequence ID" value="NZ_BAABKB010000002.1"/>
</dbReference>
<proteinExistence type="predicted"/>
<dbReference type="Proteomes" id="UP001501759">
    <property type="component" value="Unassembled WGS sequence"/>
</dbReference>
<evidence type="ECO:0000256" key="1">
    <source>
        <dbReference type="SAM" id="SignalP"/>
    </source>
</evidence>
<evidence type="ECO:0008006" key="4">
    <source>
        <dbReference type="Google" id="ProtNLM"/>
    </source>
</evidence>
<organism evidence="2 3">
    <name type="scientific">Streptomyces siamensis</name>
    <dbReference type="NCBI Taxonomy" id="1274986"/>
    <lineage>
        <taxon>Bacteria</taxon>
        <taxon>Bacillati</taxon>
        <taxon>Actinomycetota</taxon>
        <taxon>Actinomycetes</taxon>
        <taxon>Kitasatosporales</taxon>
        <taxon>Streptomycetaceae</taxon>
        <taxon>Streptomyces</taxon>
    </lineage>
</organism>
<evidence type="ECO:0000313" key="2">
    <source>
        <dbReference type="EMBL" id="GAA4998203.1"/>
    </source>
</evidence>
<gene>
    <name evidence="2" type="ORF">GCM10023335_09580</name>
</gene>
<feature type="signal peptide" evidence="1">
    <location>
        <begin position="1"/>
        <end position="23"/>
    </location>
</feature>
<dbReference type="EMBL" id="BAABKB010000002">
    <property type="protein sequence ID" value="GAA4998203.1"/>
    <property type="molecule type" value="Genomic_DNA"/>
</dbReference>
<name>A0ABP9IHQ8_9ACTN</name>